<dbReference type="EMBL" id="JAGIKX010000027">
    <property type="protein sequence ID" value="MBP2258481.1"/>
    <property type="molecule type" value="Genomic_DNA"/>
</dbReference>
<feature type="DNA-binding region" description="H-T-H motif" evidence="3">
    <location>
        <begin position="26"/>
        <end position="45"/>
    </location>
</feature>
<reference evidence="5 6" key="1">
    <citation type="submission" date="2021-03" db="EMBL/GenBank/DDBJ databases">
        <title>Genomic Encyclopedia of Type Strains, Phase IV (KMG-IV): sequencing the most valuable type-strain genomes for metagenomic binning, comparative biology and taxonomic classification.</title>
        <authorList>
            <person name="Goeker M."/>
        </authorList>
    </citation>
    <scope>NUCLEOTIDE SEQUENCE [LARGE SCALE GENOMIC DNA]</scope>
    <source>
        <strain evidence="5 6">DSM 25790</strain>
    </source>
</reference>
<dbReference type="InterPro" id="IPR009057">
    <property type="entry name" value="Homeodomain-like_sf"/>
</dbReference>
<keyword evidence="1" id="KW-0678">Repressor</keyword>
<dbReference type="PRINTS" id="PR00455">
    <property type="entry name" value="HTHTETR"/>
</dbReference>
<protein>
    <submittedName>
        <fullName evidence="5">AcrR family transcriptional regulator</fullName>
    </submittedName>
</protein>
<feature type="domain" description="HTH tetR-type" evidence="4">
    <location>
        <begin position="3"/>
        <end position="63"/>
    </location>
</feature>
<dbReference type="Proteomes" id="UP001519294">
    <property type="component" value="Unassembled WGS sequence"/>
</dbReference>
<comment type="caution">
    <text evidence="5">The sequence shown here is derived from an EMBL/GenBank/DDBJ whole genome shotgun (WGS) entry which is preliminary data.</text>
</comment>
<dbReference type="SUPFAM" id="SSF46689">
    <property type="entry name" value="Homeodomain-like"/>
    <property type="match status" value="1"/>
</dbReference>
<name>A0ABS4SBI7_9BACI</name>
<dbReference type="Pfam" id="PF00440">
    <property type="entry name" value="TetR_N"/>
    <property type="match status" value="1"/>
</dbReference>
<dbReference type="RefSeq" id="WP_029268877.1">
    <property type="nucleotide sequence ID" value="NZ_JAGIKX010000027.1"/>
</dbReference>
<proteinExistence type="predicted"/>
<gene>
    <name evidence="5" type="ORF">J2Z81_002464</name>
</gene>
<dbReference type="Gene3D" id="1.10.357.10">
    <property type="entry name" value="Tetracycline Repressor, domain 2"/>
    <property type="match status" value="1"/>
</dbReference>
<dbReference type="PANTHER" id="PTHR43479">
    <property type="entry name" value="ACREF/ENVCD OPERON REPRESSOR-RELATED"/>
    <property type="match status" value="1"/>
</dbReference>
<sequence length="193" mass="22861">MVKLTETKIKESALTLFIKKGYAGTSLTDIGKEVGIKKQSIYTHFKSKEDLFLQVMNQVIQEEIAFLNDYFTNQKHVSLHDILYHFIKKLKERFISDGEENIKFLLRMMFIPPNRIKETVISKALTYYDQLKNHIEHTFHLHKDVINVSVEAGKISFLNLFDGLLVELIYINIRNFEKRFQISWNIYWQGIKK</sequence>
<dbReference type="InterPro" id="IPR050624">
    <property type="entry name" value="HTH-type_Tx_Regulator"/>
</dbReference>
<dbReference type="Gene3D" id="1.10.10.60">
    <property type="entry name" value="Homeodomain-like"/>
    <property type="match status" value="1"/>
</dbReference>
<dbReference type="InterPro" id="IPR001647">
    <property type="entry name" value="HTH_TetR"/>
</dbReference>
<keyword evidence="6" id="KW-1185">Reference proteome</keyword>
<evidence type="ECO:0000313" key="5">
    <source>
        <dbReference type="EMBL" id="MBP2258481.1"/>
    </source>
</evidence>
<organism evidence="5 6">
    <name type="scientific">Virgibacillus alimentarius</name>
    <dbReference type="NCBI Taxonomy" id="698769"/>
    <lineage>
        <taxon>Bacteria</taxon>
        <taxon>Bacillati</taxon>
        <taxon>Bacillota</taxon>
        <taxon>Bacilli</taxon>
        <taxon>Bacillales</taxon>
        <taxon>Bacillaceae</taxon>
        <taxon>Virgibacillus</taxon>
    </lineage>
</organism>
<dbReference type="PROSITE" id="PS50977">
    <property type="entry name" value="HTH_TETR_2"/>
    <property type="match status" value="1"/>
</dbReference>
<evidence type="ECO:0000313" key="6">
    <source>
        <dbReference type="Proteomes" id="UP001519294"/>
    </source>
</evidence>
<accession>A0ABS4SBI7</accession>
<evidence type="ECO:0000259" key="4">
    <source>
        <dbReference type="PROSITE" id="PS50977"/>
    </source>
</evidence>
<evidence type="ECO:0000256" key="2">
    <source>
        <dbReference type="ARBA" id="ARBA00023125"/>
    </source>
</evidence>
<dbReference type="PANTHER" id="PTHR43479:SF11">
    <property type="entry name" value="ACREF_ENVCD OPERON REPRESSOR-RELATED"/>
    <property type="match status" value="1"/>
</dbReference>
<keyword evidence="2 3" id="KW-0238">DNA-binding</keyword>
<evidence type="ECO:0000256" key="3">
    <source>
        <dbReference type="PROSITE-ProRule" id="PRU00335"/>
    </source>
</evidence>
<evidence type="ECO:0000256" key="1">
    <source>
        <dbReference type="ARBA" id="ARBA00022491"/>
    </source>
</evidence>